<dbReference type="Pfam" id="PF01467">
    <property type="entry name" value="CTP_transf_like"/>
    <property type="match status" value="1"/>
</dbReference>
<evidence type="ECO:0000259" key="10">
    <source>
        <dbReference type="Pfam" id="PF01467"/>
    </source>
</evidence>
<gene>
    <name evidence="9" type="primary">coaD</name>
    <name evidence="11" type="ordered locus">MCJ_000930</name>
</gene>
<keyword evidence="12" id="KW-1185">Reference proteome</keyword>
<feature type="site" description="Transition state stabilizer" evidence="9">
    <location>
        <position position="21"/>
    </location>
</feature>
<feature type="binding site" evidence="9">
    <location>
        <position position="103"/>
    </location>
    <ligand>
        <name>ATP</name>
        <dbReference type="ChEBI" id="CHEBI:30616"/>
    </ligand>
</feature>
<keyword evidence="3 9" id="KW-0548">Nucleotidyltransferase</keyword>
<dbReference type="InterPro" id="IPR001980">
    <property type="entry name" value="PPAT"/>
</dbReference>
<comment type="catalytic activity">
    <reaction evidence="8 9">
        <text>(R)-4'-phosphopantetheine + ATP + H(+) = 3'-dephospho-CoA + diphosphate</text>
        <dbReference type="Rhea" id="RHEA:19801"/>
        <dbReference type="ChEBI" id="CHEBI:15378"/>
        <dbReference type="ChEBI" id="CHEBI:30616"/>
        <dbReference type="ChEBI" id="CHEBI:33019"/>
        <dbReference type="ChEBI" id="CHEBI:57328"/>
        <dbReference type="ChEBI" id="CHEBI:61723"/>
        <dbReference type="EC" id="2.7.7.3"/>
    </reaction>
</comment>
<dbReference type="PANTHER" id="PTHR21342">
    <property type="entry name" value="PHOSPHOPANTETHEINE ADENYLYLTRANSFERASE"/>
    <property type="match status" value="1"/>
</dbReference>
<dbReference type="EMBL" id="FM864216">
    <property type="protein sequence ID" value="CAT04769.1"/>
    <property type="molecule type" value="Genomic_DNA"/>
</dbReference>
<dbReference type="EC" id="2.7.7.3" evidence="9"/>
<evidence type="ECO:0000256" key="4">
    <source>
        <dbReference type="ARBA" id="ARBA00022741"/>
    </source>
</evidence>
<comment type="subcellular location">
    <subcellularLocation>
        <location evidence="9">Cytoplasm</location>
    </subcellularLocation>
</comment>
<keyword evidence="1 9" id="KW-0963">Cytoplasm</keyword>
<comment type="similarity">
    <text evidence="9">Belongs to the bacterial CoaD family.</text>
</comment>
<keyword evidence="6 9" id="KW-0460">Magnesium</keyword>
<feature type="binding site" evidence="9">
    <location>
        <position position="92"/>
    </location>
    <ligand>
        <name>substrate</name>
    </ligand>
</feature>
<evidence type="ECO:0000256" key="3">
    <source>
        <dbReference type="ARBA" id="ARBA00022695"/>
    </source>
</evidence>
<dbReference type="AlphaFoldDB" id="C5J5P4"/>
<dbReference type="PANTHER" id="PTHR21342:SF1">
    <property type="entry name" value="PHOSPHOPANTETHEINE ADENYLYLTRANSFERASE"/>
    <property type="match status" value="1"/>
</dbReference>
<evidence type="ECO:0000256" key="8">
    <source>
        <dbReference type="ARBA" id="ARBA00029346"/>
    </source>
</evidence>
<dbReference type="eggNOG" id="COG0669">
    <property type="taxonomic scope" value="Bacteria"/>
</dbReference>
<dbReference type="GO" id="GO:0005524">
    <property type="term" value="F:ATP binding"/>
    <property type="evidence" value="ECO:0007669"/>
    <property type="project" value="UniProtKB-KW"/>
</dbReference>
<evidence type="ECO:0000313" key="11">
    <source>
        <dbReference type="EMBL" id="CAT04769.1"/>
    </source>
</evidence>
<dbReference type="Gene3D" id="3.40.50.620">
    <property type="entry name" value="HUPs"/>
    <property type="match status" value="1"/>
</dbReference>
<keyword evidence="5 9" id="KW-0067">ATP-binding</keyword>
<evidence type="ECO:0000256" key="1">
    <source>
        <dbReference type="ARBA" id="ARBA00022490"/>
    </source>
</evidence>
<evidence type="ECO:0000256" key="9">
    <source>
        <dbReference type="HAMAP-Rule" id="MF_00151"/>
    </source>
</evidence>
<protein>
    <recommendedName>
        <fullName evidence="9">Phosphopantetheine adenylyltransferase</fullName>
        <ecNumber evidence="9">2.7.7.3</ecNumber>
    </recommendedName>
    <alternativeName>
        <fullName evidence="9">Dephospho-CoA pyrophosphorylase</fullName>
    </alternativeName>
    <alternativeName>
        <fullName evidence="9">Pantetheine-phosphate adenylyltransferase</fullName>
        <shortName evidence="9">PPAT</shortName>
    </alternativeName>
</protein>
<feature type="binding site" evidence="9">
    <location>
        <begin position="13"/>
        <end position="14"/>
    </location>
    <ligand>
        <name>ATP</name>
        <dbReference type="ChEBI" id="CHEBI:30616"/>
    </ligand>
</feature>
<evidence type="ECO:0000256" key="2">
    <source>
        <dbReference type="ARBA" id="ARBA00022679"/>
    </source>
</evidence>
<dbReference type="NCBIfam" id="TIGR01510">
    <property type="entry name" value="coaD_prev_kdtB"/>
    <property type="match status" value="1"/>
</dbReference>
<dbReference type="GO" id="GO:0005737">
    <property type="term" value="C:cytoplasm"/>
    <property type="evidence" value="ECO:0007669"/>
    <property type="project" value="UniProtKB-SubCell"/>
</dbReference>
<keyword evidence="7 9" id="KW-0173">Coenzyme A biosynthesis</keyword>
<organism evidence="11 12">
    <name type="scientific">Mesomycoplasma conjunctivae (strain ATCC 25834 / NCTC 10147 / HRC/581)</name>
    <name type="common">Mycoplasma conjunctivae</name>
    <dbReference type="NCBI Taxonomy" id="572263"/>
    <lineage>
        <taxon>Bacteria</taxon>
        <taxon>Bacillati</taxon>
        <taxon>Mycoplasmatota</taxon>
        <taxon>Mycoplasmoidales</taxon>
        <taxon>Metamycoplasmataceae</taxon>
        <taxon>Mesomycoplasma</taxon>
    </lineage>
</organism>
<feature type="domain" description="Cytidyltransferase-like" evidence="10">
    <location>
        <begin position="9"/>
        <end position="137"/>
    </location>
</feature>
<name>C5J5P4_MESCH</name>
<feature type="binding site" evidence="9">
    <location>
        <position position="13"/>
    </location>
    <ligand>
        <name>substrate</name>
    </ligand>
</feature>
<dbReference type="UniPathway" id="UPA00241">
    <property type="reaction ID" value="UER00355"/>
</dbReference>
<feature type="binding site" evidence="9">
    <location>
        <begin position="128"/>
        <end position="134"/>
    </location>
    <ligand>
        <name>ATP</name>
        <dbReference type="ChEBI" id="CHEBI:30616"/>
    </ligand>
</feature>
<comment type="pathway">
    <text evidence="9">Cofactor biosynthesis; coenzyme A biosynthesis; CoA from (R)-pantothenate: step 4/5.</text>
</comment>
<keyword evidence="2 9" id="KW-0808">Transferase</keyword>
<dbReference type="KEGG" id="mco:MCJ_000930"/>
<sequence>MNHKEKQAIFAGSFDPLHEGHLSIINKALKIFDHLFVVVTINPDKSDASDIEARFLSVKEQLSDFKNVTVIKNSNKLTAELAKELNIKFLVRSARNNLDLNYEMSLAAGNHQLNNDLETILFFPDYELIEYSSTLERHKKFYK</sequence>
<evidence type="ECO:0000256" key="5">
    <source>
        <dbReference type="ARBA" id="ARBA00022840"/>
    </source>
</evidence>
<dbReference type="HAMAP" id="MF_00151">
    <property type="entry name" value="PPAT_bact"/>
    <property type="match status" value="1"/>
</dbReference>
<dbReference type="InterPro" id="IPR004821">
    <property type="entry name" value="Cyt_trans-like"/>
</dbReference>
<dbReference type="InterPro" id="IPR014729">
    <property type="entry name" value="Rossmann-like_a/b/a_fold"/>
</dbReference>
<comment type="subunit">
    <text evidence="9">Homohexamer.</text>
</comment>
<evidence type="ECO:0000256" key="6">
    <source>
        <dbReference type="ARBA" id="ARBA00022842"/>
    </source>
</evidence>
<reference evidence="12" key="1">
    <citation type="journal article" date="2009" name="BMC Bioinformatics">
        <title>The Mycoplasma conjunctivae genome sequencing, annotation and analysis.</title>
        <authorList>
            <person name="Calderon-Copete S.P."/>
            <person name="Wigger G."/>
            <person name="Wunderlin C."/>
            <person name="Schmidheini T."/>
            <person name="Frey J."/>
            <person name="Quail M.A."/>
            <person name="Falquet L."/>
        </authorList>
    </citation>
    <scope>NUCLEOTIDE SEQUENCE [LARGE SCALE GENOMIC DNA]</scope>
    <source>
        <strain evidence="12">ATCC 25834 / NCTC 10147 / HRC/581</strain>
    </source>
</reference>
<dbReference type="HOGENOM" id="CLU_100149_2_0_14"/>
<keyword evidence="4 9" id="KW-0547">Nucleotide-binding</keyword>
<feature type="binding site" evidence="9">
    <location>
        <position position="78"/>
    </location>
    <ligand>
        <name>substrate</name>
    </ligand>
</feature>
<dbReference type="Proteomes" id="UP000001491">
    <property type="component" value="Chromosome"/>
</dbReference>
<dbReference type="GO" id="GO:0004595">
    <property type="term" value="F:pantetheine-phosphate adenylyltransferase activity"/>
    <property type="evidence" value="ECO:0007669"/>
    <property type="project" value="UniProtKB-UniRule"/>
</dbReference>
<feature type="binding site" evidence="9">
    <location>
        <position position="21"/>
    </location>
    <ligand>
        <name>ATP</name>
        <dbReference type="ChEBI" id="CHEBI:30616"/>
    </ligand>
</feature>
<accession>C5J5P4</accession>
<proteinExistence type="inferred from homology"/>
<evidence type="ECO:0000256" key="7">
    <source>
        <dbReference type="ARBA" id="ARBA00022993"/>
    </source>
</evidence>
<dbReference type="NCBIfam" id="TIGR00125">
    <property type="entry name" value="cyt_tran_rel"/>
    <property type="match status" value="1"/>
</dbReference>
<comment type="caution">
    <text evidence="9">Lacks conserved residue(s) required for the propagation of feature annotation.</text>
</comment>
<dbReference type="SUPFAM" id="SSF52374">
    <property type="entry name" value="Nucleotidylyl transferase"/>
    <property type="match status" value="1"/>
</dbReference>
<feature type="binding site" evidence="9">
    <location>
        <position position="45"/>
    </location>
    <ligand>
        <name>substrate</name>
    </ligand>
</feature>
<evidence type="ECO:0000313" key="12">
    <source>
        <dbReference type="Proteomes" id="UP000001491"/>
    </source>
</evidence>
<dbReference type="PRINTS" id="PR01020">
    <property type="entry name" value="LPSBIOSNTHSS"/>
</dbReference>
<dbReference type="GO" id="GO:0015937">
    <property type="term" value="P:coenzyme A biosynthetic process"/>
    <property type="evidence" value="ECO:0007669"/>
    <property type="project" value="UniProtKB-UniRule"/>
</dbReference>
<comment type="cofactor">
    <cofactor evidence="9">
        <name>Mg(2+)</name>
        <dbReference type="ChEBI" id="CHEBI:18420"/>
    </cofactor>
</comment>
<comment type="function">
    <text evidence="9">Reversibly transfers an adenylyl group from ATP to 4'-phosphopantetheine, yielding dephospho-CoA (dPCoA) and pyrophosphate.</text>
</comment>